<dbReference type="Proteomes" id="UP000321580">
    <property type="component" value="Unassembled WGS sequence"/>
</dbReference>
<evidence type="ECO:0000313" key="2">
    <source>
        <dbReference type="EMBL" id="TXB66312.1"/>
    </source>
</evidence>
<dbReference type="AlphaFoldDB" id="A0A5C6RY68"/>
<feature type="chain" id="PRO_5022996771" description="Outer membrane protein beta-barrel domain-containing protein" evidence="1">
    <location>
        <begin position="23"/>
        <end position="202"/>
    </location>
</feature>
<gene>
    <name evidence="2" type="ORF">FRY97_05730</name>
</gene>
<dbReference type="EMBL" id="VOOR01000008">
    <property type="protein sequence ID" value="TXB66312.1"/>
    <property type="molecule type" value="Genomic_DNA"/>
</dbReference>
<keyword evidence="1" id="KW-0732">Signal</keyword>
<protein>
    <recommendedName>
        <fullName evidence="4">Outer membrane protein beta-barrel domain-containing protein</fullName>
    </recommendedName>
</protein>
<accession>A0A5C6RY68</accession>
<reference evidence="2 3" key="1">
    <citation type="submission" date="2019-08" db="EMBL/GenBank/DDBJ databases">
        <title>Genome of Phaeodactylibacter luteus.</title>
        <authorList>
            <person name="Bowman J.P."/>
        </authorList>
    </citation>
    <scope>NUCLEOTIDE SEQUENCE [LARGE SCALE GENOMIC DNA]</scope>
    <source>
        <strain evidence="2 3">KCTC 42180</strain>
    </source>
</reference>
<sequence length="202" mass="22035">MMYKILLFWLLFTLLGLSPAHAQHDALFDDVNTLGGFGGPILEFSSINGQLVADVGGGGAIMLDEFFIGGYGMGTGYPEAKIQRNIDGEILEIDYGLEFRHGGLWFGYVQQIQRKAHLYTSLKTGWGSATLQHEQYGLPKDRLLVLTPEVGVEVNMTSFFKLGLTGGYRIVTGANALPGLGNRDFSSPTGTLTFRFGGFGHY</sequence>
<evidence type="ECO:0000256" key="1">
    <source>
        <dbReference type="SAM" id="SignalP"/>
    </source>
</evidence>
<name>A0A5C6RY68_9BACT</name>
<organism evidence="2 3">
    <name type="scientific">Phaeodactylibacter luteus</name>
    <dbReference type="NCBI Taxonomy" id="1564516"/>
    <lineage>
        <taxon>Bacteria</taxon>
        <taxon>Pseudomonadati</taxon>
        <taxon>Bacteroidota</taxon>
        <taxon>Saprospiria</taxon>
        <taxon>Saprospirales</taxon>
        <taxon>Haliscomenobacteraceae</taxon>
        <taxon>Phaeodactylibacter</taxon>
    </lineage>
</organism>
<evidence type="ECO:0000313" key="3">
    <source>
        <dbReference type="Proteomes" id="UP000321580"/>
    </source>
</evidence>
<dbReference type="OrthoDB" id="1122635at2"/>
<dbReference type="RefSeq" id="WP_147166481.1">
    <property type="nucleotide sequence ID" value="NZ_VOOR01000008.1"/>
</dbReference>
<comment type="caution">
    <text evidence="2">The sequence shown here is derived from an EMBL/GenBank/DDBJ whole genome shotgun (WGS) entry which is preliminary data.</text>
</comment>
<evidence type="ECO:0008006" key="4">
    <source>
        <dbReference type="Google" id="ProtNLM"/>
    </source>
</evidence>
<proteinExistence type="predicted"/>
<feature type="signal peptide" evidence="1">
    <location>
        <begin position="1"/>
        <end position="22"/>
    </location>
</feature>
<keyword evidence="3" id="KW-1185">Reference proteome</keyword>